<feature type="compositionally biased region" description="Low complexity" evidence="1">
    <location>
        <begin position="215"/>
        <end position="228"/>
    </location>
</feature>
<dbReference type="AlphaFoldDB" id="F4RZT6"/>
<evidence type="ECO:0000313" key="3">
    <source>
        <dbReference type="Proteomes" id="UP000001072"/>
    </source>
</evidence>
<organism evidence="3">
    <name type="scientific">Melampsora larici-populina (strain 98AG31 / pathotype 3-4-7)</name>
    <name type="common">Poplar leaf rust fungus</name>
    <dbReference type="NCBI Taxonomy" id="747676"/>
    <lineage>
        <taxon>Eukaryota</taxon>
        <taxon>Fungi</taxon>
        <taxon>Dikarya</taxon>
        <taxon>Basidiomycota</taxon>
        <taxon>Pucciniomycotina</taxon>
        <taxon>Pucciniomycetes</taxon>
        <taxon>Pucciniales</taxon>
        <taxon>Melampsoraceae</taxon>
        <taxon>Melampsora</taxon>
    </lineage>
</organism>
<feature type="compositionally biased region" description="Low complexity" evidence="1">
    <location>
        <begin position="134"/>
        <end position="145"/>
    </location>
</feature>
<dbReference type="KEGG" id="mlr:MELLADRAFT_66581"/>
<dbReference type="OrthoDB" id="2537258at2759"/>
<dbReference type="VEuPathDB" id="FungiDB:MELLADRAFT_66581"/>
<evidence type="ECO:0000313" key="2">
    <source>
        <dbReference type="EMBL" id="EGG02059.1"/>
    </source>
</evidence>
<accession>F4RZT6</accession>
<proteinExistence type="predicted"/>
<feature type="region of interest" description="Disordered" evidence="1">
    <location>
        <begin position="13"/>
        <end position="36"/>
    </location>
</feature>
<dbReference type="EMBL" id="GL883133">
    <property type="protein sequence ID" value="EGG02059.1"/>
    <property type="molecule type" value="Genomic_DNA"/>
</dbReference>
<dbReference type="GeneID" id="18930659"/>
<dbReference type="HOGENOM" id="CLU_1030888_0_0_1"/>
<evidence type="ECO:0000256" key="1">
    <source>
        <dbReference type="SAM" id="MobiDB-lite"/>
    </source>
</evidence>
<dbReference type="RefSeq" id="XP_007414596.1">
    <property type="nucleotide sequence ID" value="XM_007414534.1"/>
</dbReference>
<gene>
    <name evidence="2" type="ORF">MELLADRAFT_66581</name>
</gene>
<name>F4RZT6_MELLP</name>
<keyword evidence="3" id="KW-1185">Reference proteome</keyword>
<dbReference type="Proteomes" id="UP000001072">
    <property type="component" value="Unassembled WGS sequence"/>
</dbReference>
<feature type="compositionally biased region" description="Low complexity" evidence="1">
    <location>
        <begin position="19"/>
        <end position="34"/>
    </location>
</feature>
<reference evidence="3" key="1">
    <citation type="journal article" date="2011" name="Proc. Natl. Acad. Sci. U.S.A.">
        <title>Obligate biotrophy features unraveled by the genomic analysis of rust fungi.</title>
        <authorList>
            <person name="Duplessis S."/>
            <person name="Cuomo C.A."/>
            <person name="Lin Y.-C."/>
            <person name="Aerts A."/>
            <person name="Tisserant E."/>
            <person name="Veneault-Fourrey C."/>
            <person name="Joly D.L."/>
            <person name="Hacquard S."/>
            <person name="Amselem J."/>
            <person name="Cantarel B.L."/>
            <person name="Chiu R."/>
            <person name="Coutinho P.M."/>
            <person name="Feau N."/>
            <person name="Field M."/>
            <person name="Frey P."/>
            <person name="Gelhaye E."/>
            <person name="Goldberg J."/>
            <person name="Grabherr M.G."/>
            <person name="Kodira C.D."/>
            <person name="Kohler A."/>
            <person name="Kuees U."/>
            <person name="Lindquist E.A."/>
            <person name="Lucas S.M."/>
            <person name="Mago R."/>
            <person name="Mauceli E."/>
            <person name="Morin E."/>
            <person name="Murat C."/>
            <person name="Pangilinan J.L."/>
            <person name="Park R."/>
            <person name="Pearson M."/>
            <person name="Quesneville H."/>
            <person name="Rouhier N."/>
            <person name="Sakthikumar S."/>
            <person name="Salamov A.A."/>
            <person name="Schmutz J."/>
            <person name="Selles B."/>
            <person name="Shapiro H."/>
            <person name="Tanguay P."/>
            <person name="Tuskan G.A."/>
            <person name="Henrissat B."/>
            <person name="Van de Peer Y."/>
            <person name="Rouze P."/>
            <person name="Ellis J.G."/>
            <person name="Dodds P.N."/>
            <person name="Schein J.E."/>
            <person name="Zhong S."/>
            <person name="Hamelin R.C."/>
            <person name="Grigoriev I.V."/>
            <person name="Szabo L.J."/>
            <person name="Martin F."/>
        </authorList>
    </citation>
    <scope>NUCLEOTIDE SEQUENCE [LARGE SCALE GENOMIC DNA]</scope>
    <source>
        <strain evidence="3">98AG31 / pathotype 3-4-7</strain>
    </source>
</reference>
<protein>
    <submittedName>
        <fullName evidence="2">Uncharacterized protein</fullName>
    </submittedName>
</protein>
<feature type="compositionally biased region" description="Basic and acidic residues" evidence="1">
    <location>
        <begin position="151"/>
        <end position="163"/>
    </location>
</feature>
<feature type="region of interest" description="Disordered" evidence="1">
    <location>
        <begin position="117"/>
        <end position="247"/>
    </location>
</feature>
<dbReference type="InParanoid" id="F4RZT6"/>
<feature type="compositionally biased region" description="Low complexity" evidence="1">
    <location>
        <begin position="176"/>
        <end position="203"/>
    </location>
</feature>
<sequence>MIALPVRREFLSPNTRPYGSVSSGVVTSRSSTNRSTDELRRIARKALQDHRNMFGNPLETPSVESILEAYERDGNGDTKLLMAILQAKRQEDERVAAHYDLQAANFNHVRRRTTMISNRSSSIQPCKAALQRQSSSSSTSTASTAPLANSAKRDRDSSEEPLSKGHNPKTKIIRLSPLKLSHTSSSSVKTFSAQSGSSFSGKSSKPRENASTCRPSSESPPLESVLTPRSSREGSTPAILTDVSPRSSPLSFSLARLLNDPITVTPHSSP</sequence>